<reference evidence="2 3" key="1">
    <citation type="journal article" date="2010" name="Nature">
        <title>Nitrite-driven anaerobic methane oxidation by oxygenic bacteria.</title>
        <authorList>
            <person name="Ettwig K.F."/>
            <person name="Butler M.K."/>
            <person name="Le Paslier D."/>
            <person name="Pelletier E."/>
            <person name="Mangenot S."/>
            <person name="Kuypers M.M.M."/>
            <person name="Schreiber F."/>
            <person name="Dutilh B.E."/>
            <person name="Zedelius J."/>
            <person name="de Beer D."/>
            <person name="Gloerich J."/>
            <person name="Wessels H.J.C.T."/>
            <person name="van Allen T."/>
            <person name="Luesken F."/>
            <person name="Wu M."/>
            <person name="van de Pas-Schoonen K.T."/>
            <person name="Op den Camp H.J.M."/>
            <person name="Janssen-Megens E.M."/>
            <person name="Francoijs K-J."/>
            <person name="Stunnenberg H."/>
            <person name="Weissenbach J."/>
            <person name="Jetten M.S.M."/>
            <person name="Strous M."/>
        </authorList>
    </citation>
    <scope>NUCLEOTIDE SEQUENCE [LARGE SCALE GENOMIC DNA]</scope>
</reference>
<evidence type="ECO:0000313" key="3">
    <source>
        <dbReference type="Proteomes" id="UP000006898"/>
    </source>
</evidence>
<dbReference type="eggNOG" id="COG1334">
    <property type="taxonomic scope" value="Bacteria"/>
</dbReference>
<proteinExistence type="predicted"/>
<feature type="compositionally biased region" description="Basic and acidic residues" evidence="1">
    <location>
        <begin position="1"/>
        <end position="10"/>
    </location>
</feature>
<dbReference type="HOGENOM" id="CLU_2033820_0_0_0"/>
<evidence type="ECO:0000313" key="2">
    <source>
        <dbReference type="EMBL" id="CBE68832.1"/>
    </source>
</evidence>
<dbReference type="AlphaFoldDB" id="D5MGF1"/>
<evidence type="ECO:0000256" key="1">
    <source>
        <dbReference type="SAM" id="MobiDB-lite"/>
    </source>
</evidence>
<protein>
    <recommendedName>
        <fullName evidence="4">Flagellar protein FlaG</fullName>
    </recommendedName>
</protein>
<dbReference type="PANTHER" id="PTHR37166">
    <property type="entry name" value="PROTEIN FLAG"/>
    <property type="match status" value="1"/>
</dbReference>
<name>D5MGF1_METO1</name>
<dbReference type="EMBL" id="FP565575">
    <property type="protein sequence ID" value="CBE68832.1"/>
    <property type="molecule type" value="Genomic_DNA"/>
</dbReference>
<dbReference type="Proteomes" id="UP000006898">
    <property type="component" value="Chromosome"/>
</dbReference>
<dbReference type="SUPFAM" id="SSF160214">
    <property type="entry name" value="FlaG-like"/>
    <property type="match status" value="1"/>
</dbReference>
<dbReference type="STRING" id="671143.DAMO_1774"/>
<dbReference type="PANTHER" id="PTHR37166:SF1">
    <property type="entry name" value="PROTEIN FLAG"/>
    <property type="match status" value="1"/>
</dbReference>
<sequence>MANIGHESKPIEPMMGVRSSGGEISAPLPPERGSHKAAGSGASSLATLEVAMPDLKKVLENLSPHQNVGLAYVIDRESHSVIIKVIDRDTNEVIRQVPSEEMTKLRAVMRGLFGLLFKAEA</sequence>
<evidence type="ECO:0008006" key="4">
    <source>
        <dbReference type="Google" id="ProtNLM"/>
    </source>
</evidence>
<dbReference type="InterPro" id="IPR005186">
    <property type="entry name" value="FlaG"/>
</dbReference>
<dbReference type="Gene3D" id="3.30.160.170">
    <property type="entry name" value="FlaG-like"/>
    <property type="match status" value="1"/>
</dbReference>
<feature type="region of interest" description="Disordered" evidence="1">
    <location>
        <begin position="1"/>
        <end position="42"/>
    </location>
</feature>
<dbReference type="InterPro" id="IPR035924">
    <property type="entry name" value="FlaG-like_sf"/>
</dbReference>
<dbReference type="KEGG" id="mox:DAMO_1774"/>
<dbReference type="Pfam" id="PF03646">
    <property type="entry name" value="FlaG"/>
    <property type="match status" value="1"/>
</dbReference>
<organism evidence="2 3">
    <name type="scientific">Methylomirabilis oxygeniifera</name>
    <dbReference type="NCBI Taxonomy" id="671143"/>
    <lineage>
        <taxon>Bacteria</taxon>
        <taxon>Candidatus Methylomirabilota</taxon>
        <taxon>Candidatus Methylomirabilia</taxon>
        <taxon>Candidatus Methylomirabilales</taxon>
        <taxon>Candidatus Methylomirabilaceae</taxon>
        <taxon>Candidatus Methylomirabilis</taxon>
    </lineage>
</organism>
<accession>D5MGF1</accession>
<gene>
    <name evidence="2" type="ORF">DAMO_1774</name>
</gene>